<accession>A0A5S4FAE6</accession>
<name>A0A5S4FAE6_9ACTN</name>
<organism evidence="2 3">
    <name type="scientific">Nonomuraea zeae</name>
    <dbReference type="NCBI Taxonomy" id="1642303"/>
    <lineage>
        <taxon>Bacteria</taxon>
        <taxon>Bacillati</taxon>
        <taxon>Actinomycetota</taxon>
        <taxon>Actinomycetes</taxon>
        <taxon>Streptosporangiales</taxon>
        <taxon>Streptosporangiaceae</taxon>
        <taxon>Nonomuraea</taxon>
    </lineage>
</organism>
<protein>
    <recommendedName>
        <fullName evidence="4">Glycosyltransferase RgtA/B/C/D-like domain-containing protein</fullName>
    </recommendedName>
</protein>
<dbReference type="RefSeq" id="WP_138698214.1">
    <property type="nucleotide sequence ID" value="NZ_JBHSAZ010000033.1"/>
</dbReference>
<reference evidence="2 3" key="1">
    <citation type="submission" date="2019-05" db="EMBL/GenBank/DDBJ databases">
        <title>Draft genome sequence of Nonomuraea zeae DSM 100528.</title>
        <authorList>
            <person name="Saricaoglu S."/>
            <person name="Isik K."/>
        </authorList>
    </citation>
    <scope>NUCLEOTIDE SEQUENCE [LARGE SCALE GENOMIC DNA]</scope>
    <source>
        <strain evidence="2 3">DSM 100528</strain>
    </source>
</reference>
<evidence type="ECO:0000313" key="3">
    <source>
        <dbReference type="Proteomes" id="UP000306628"/>
    </source>
</evidence>
<sequence length="488" mass="51842">MGSRESLRSWLRADPWRALLVLVAAGYAVVQLAVVTPGMGLGWDETVYVSQVDPRVPAAEFIAPRARGITLVVAPVVLVTSSTEVLRVYLCVLSALALYVSFRTWSRVRPGPVAPLAALLFASLWLSLFYGGQAMPNLWVAFGAVAATGCLLRCMRPGSGRGPVIGLAVSVAAVALLRPPDSLWLVLALAAPLIWRARARVAPWARAGIALVAGLVAGWTDWIVEAFVRFGGPGARWRAAGAANETGLHFSLAEHARALNGPLLCRPPAHCGPVVLPWLLWWSAIPVLVLLGLYVARRREAGAYAMAAAAGLLMAVPYVFLVGYAAPRFLLPTYALLAFPIVAGALGLAASPRGRAPRYAVAGLVAAGVLGQLALQGLTLDKVASRRLAKRQADVQVARALDGLDLRRPCLVYGEHATMIAYRAGCESHTVLRWPKEPGVPAAVRAAQSAGKHVVAVVEGRTTPPPLATWGRTPLPEVRPGRWHAYVP</sequence>
<feature type="transmembrane region" description="Helical" evidence="1">
    <location>
        <begin position="114"/>
        <end position="132"/>
    </location>
</feature>
<feature type="transmembrane region" description="Helical" evidence="1">
    <location>
        <begin position="278"/>
        <end position="296"/>
    </location>
</feature>
<feature type="transmembrane region" description="Helical" evidence="1">
    <location>
        <begin position="20"/>
        <end position="43"/>
    </location>
</feature>
<proteinExistence type="predicted"/>
<keyword evidence="1" id="KW-1133">Transmembrane helix</keyword>
<evidence type="ECO:0000313" key="2">
    <source>
        <dbReference type="EMBL" id="TMR13941.1"/>
    </source>
</evidence>
<evidence type="ECO:0000256" key="1">
    <source>
        <dbReference type="SAM" id="Phobius"/>
    </source>
</evidence>
<dbReference type="AlphaFoldDB" id="A0A5S4FAE6"/>
<comment type="caution">
    <text evidence="2">The sequence shown here is derived from an EMBL/GenBank/DDBJ whole genome shotgun (WGS) entry which is preliminary data.</text>
</comment>
<evidence type="ECO:0008006" key="4">
    <source>
        <dbReference type="Google" id="ProtNLM"/>
    </source>
</evidence>
<keyword evidence="1" id="KW-0472">Membrane</keyword>
<keyword evidence="3" id="KW-1185">Reference proteome</keyword>
<feature type="transmembrane region" description="Helical" evidence="1">
    <location>
        <begin position="359"/>
        <end position="378"/>
    </location>
</feature>
<feature type="transmembrane region" description="Helical" evidence="1">
    <location>
        <begin position="204"/>
        <end position="224"/>
    </location>
</feature>
<dbReference type="OrthoDB" id="3458595at2"/>
<feature type="transmembrane region" description="Helical" evidence="1">
    <location>
        <begin position="303"/>
        <end position="325"/>
    </location>
</feature>
<feature type="transmembrane region" description="Helical" evidence="1">
    <location>
        <begin position="138"/>
        <end position="155"/>
    </location>
</feature>
<dbReference type="EMBL" id="VCKX01000417">
    <property type="protein sequence ID" value="TMR13941.1"/>
    <property type="molecule type" value="Genomic_DNA"/>
</dbReference>
<keyword evidence="1" id="KW-0812">Transmembrane</keyword>
<feature type="transmembrane region" description="Helical" evidence="1">
    <location>
        <begin position="331"/>
        <end position="350"/>
    </location>
</feature>
<dbReference type="Proteomes" id="UP000306628">
    <property type="component" value="Unassembled WGS sequence"/>
</dbReference>
<feature type="transmembrane region" description="Helical" evidence="1">
    <location>
        <begin position="85"/>
        <end position="102"/>
    </location>
</feature>
<gene>
    <name evidence="2" type="ORF">ETD85_57185</name>
</gene>